<reference evidence="1" key="1">
    <citation type="submission" date="2019-08" db="EMBL/GenBank/DDBJ databases">
        <authorList>
            <person name="Kucharzyk K."/>
            <person name="Murdoch R.W."/>
            <person name="Higgins S."/>
            <person name="Loffler F."/>
        </authorList>
    </citation>
    <scope>NUCLEOTIDE SEQUENCE</scope>
</reference>
<comment type="caution">
    <text evidence="1">The sequence shown here is derived from an EMBL/GenBank/DDBJ whole genome shotgun (WGS) entry which is preliminary data.</text>
</comment>
<evidence type="ECO:0000313" key="1">
    <source>
        <dbReference type="EMBL" id="MPN14997.1"/>
    </source>
</evidence>
<name>A0A645FKQ8_9ZZZZ</name>
<sequence>MSDVHLFIFGVTRQTNHFHAIEQRSRNVQRVCRRHEHHVRQVEIHLNVMILEGVVLLRVQHLEQRGRRITTEVLTELIDLVEQEQRVTITNLAHVLQDLARHRADVSPAMTTNLGLGPYSTQRHAHELAIGCLGD</sequence>
<gene>
    <name evidence="1" type="ORF">SDC9_162326</name>
</gene>
<protein>
    <submittedName>
        <fullName evidence="1">Uncharacterized protein</fullName>
    </submittedName>
</protein>
<dbReference type="AlphaFoldDB" id="A0A645FKQ8"/>
<accession>A0A645FKQ8</accession>
<proteinExistence type="predicted"/>
<organism evidence="1">
    <name type="scientific">bioreactor metagenome</name>
    <dbReference type="NCBI Taxonomy" id="1076179"/>
    <lineage>
        <taxon>unclassified sequences</taxon>
        <taxon>metagenomes</taxon>
        <taxon>ecological metagenomes</taxon>
    </lineage>
</organism>
<dbReference type="EMBL" id="VSSQ01061704">
    <property type="protein sequence ID" value="MPN14997.1"/>
    <property type="molecule type" value="Genomic_DNA"/>
</dbReference>